<dbReference type="SUPFAM" id="SSF50037">
    <property type="entry name" value="C-terminal domain of transcriptional repressors"/>
    <property type="match status" value="1"/>
</dbReference>
<name>A0AAU9E190_9FIRM</name>
<dbReference type="KEGG" id="hprf:HLPR_03590"/>
<protein>
    <submittedName>
        <fullName evidence="3">FeoA family protein</fullName>
    </submittedName>
</protein>
<evidence type="ECO:0000259" key="2">
    <source>
        <dbReference type="SMART" id="SM00899"/>
    </source>
</evidence>
<evidence type="ECO:0000313" key="4">
    <source>
        <dbReference type="Proteomes" id="UP001321786"/>
    </source>
</evidence>
<dbReference type="PANTHER" id="PTHR43151:SF1">
    <property type="entry name" value="SSR2333 PROTEIN"/>
    <property type="match status" value="1"/>
</dbReference>
<dbReference type="RefSeq" id="WP_338536378.1">
    <property type="nucleotide sequence ID" value="NZ_AP028654.1"/>
</dbReference>
<dbReference type="InterPro" id="IPR038157">
    <property type="entry name" value="FeoA_core_dom"/>
</dbReference>
<dbReference type="Proteomes" id="UP001321786">
    <property type="component" value="Chromosome"/>
</dbReference>
<accession>A0AAU9E190</accession>
<dbReference type="AlphaFoldDB" id="A0AAU9E190"/>
<dbReference type="InterPro" id="IPR007167">
    <property type="entry name" value="Fe-transptr_FeoA-like"/>
</dbReference>
<dbReference type="EMBL" id="AP028654">
    <property type="protein sequence ID" value="BEP28028.1"/>
    <property type="molecule type" value="Genomic_DNA"/>
</dbReference>
<dbReference type="InterPro" id="IPR053184">
    <property type="entry name" value="FeoA-like"/>
</dbReference>
<dbReference type="PANTHER" id="PTHR43151">
    <property type="entry name" value="FEOA FAMILY PROTEIN"/>
    <property type="match status" value="1"/>
</dbReference>
<dbReference type="GO" id="GO:0046914">
    <property type="term" value="F:transition metal ion binding"/>
    <property type="evidence" value="ECO:0007669"/>
    <property type="project" value="InterPro"/>
</dbReference>
<organism evidence="3 4">
    <name type="scientific">Helicovermis profundi</name>
    <dbReference type="NCBI Taxonomy" id="3065157"/>
    <lineage>
        <taxon>Bacteria</taxon>
        <taxon>Bacillati</taxon>
        <taxon>Bacillota</taxon>
        <taxon>Clostridia</taxon>
        <taxon>Helicovermis</taxon>
    </lineage>
</organism>
<keyword evidence="4" id="KW-1185">Reference proteome</keyword>
<evidence type="ECO:0000256" key="1">
    <source>
        <dbReference type="ARBA" id="ARBA00023004"/>
    </source>
</evidence>
<dbReference type="Pfam" id="PF04023">
    <property type="entry name" value="FeoA"/>
    <property type="match status" value="1"/>
</dbReference>
<gene>
    <name evidence="3" type="ORF">HLPR_03590</name>
</gene>
<dbReference type="Gene3D" id="2.30.30.90">
    <property type="match status" value="1"/>
</dbReference>
<dbReference type="SMART" id="SM00899">
    <property type="entry name" value="FeoA"/>
    <property type="match status" value="1"/>
</dbReference>
<evidence type="ECO:0000313" key="3">
    <source>
        <dbReference type="EMBL" id="BEP28028.1"/>
    </source>
</evidence>
<feature type="domain" description="Ferrous iron transporter FeoA-like" evidence="2">
    <location>
        <begin position="1"/>
        <end position="72"/>
    </location>
</feature>
<dbReference type="InterPro" id="IPR008988">
    <property type="entry name" value="Transcriptional_repressor_C"/>
</dbReference>
<proteinExistence type="predicted"/>
<reference evidence="3 4" key="1">
    <citation type="submission" date="2023-08" db="EMBL/GenBank/DDBJ databases">
        <title>Helicovermis profunda gen. nov., sp. nov., a novel mesophilic, fermentative bacterium within the Bacillota from a deep-sea hydrothermal vent chimney.</title>
        <authorList>
            <person name="Miyazaki U."/>
            <person name="Mizutani D."/>
            <person name="Hashimoto Y."/>
            <person name="Tame A."/>
            <person name="Sawayama S."/>
            <person name="Miyazaki J."/>
            <person name="Takai K."/>
            <person name="Nakagawa S."/>
        </authorList>
    </citation>
    <scope>NUCLEOTIDE SEQUENCE [LARGE SCALE GENOMIC DNA]</scope>
    <source>
        <strain evidence="3 4">S502</strain>
    </source>
</reference>
<sequence length="73" mass="8030">MPLNMIDSGKNVILKGITRGSRLKRKLQDMGLTPGVKFNVVSNHRNGPMIVDIRGTRLALGRGVVSKILVDEF</sequence>
<keyword evidence="1" id="KW-0408">Iron</keyword>